<evidence type="ECO:0000256" key="2">
    <source>
        <dbReference type="SAM" id="SignalP"/>
    </source>
</evidence>
<accession>A0A501XC25</accession>
<name>A0A501XC25_9BACT</name>
<keyword evidence="1" id="KW-0472">Membrane</keyword>
<keyword evidence="4" id="KW-1185">Reference proteome</keyword>
<organism evidence="3 4">
    <name type="scientific">[Mycoplasma] falconis</name>
    <dbReference type="NCBI Taxonomy" id="92403"/>
    <lineage>
        <taxon>Bacteria</taxon>
        <taxon>Bacillati</taxon>
        <taxon>Mycoplasmatota</taxon>
        <taxon>Mycoplasmoidales</taxon>
        <taxon>Metamycoplasmataceae</taxon>
        <taxon>Metamycoplasma</taxon>
    </lineage>
</organism>
<feature type="signal peptide" evidence="2">
    <location>
        <begin position="1"/>
        <end position="20"/>
    </location>
</feature>
<evidence type="ECO:0000256" key="1">
    <source>
        <dbReference type="SAM" id="Phobius"/>
    </source>
</evidence>
<sequence length="239" mass="27858">MKLKLTKMITSASIAAAVIATPVITVSCQKELEQGQLPIPQENKASYEIIFNAFDKLNKNDLAENLLPKNATDVSLKEFYYDNWTVYQYGPDDADRFKKNEKNWLDIFNKQGPFWKTLTKNNLEKFFADNLKIIYQTHYNSDLDRAYFIMSLVPNEVYQKALNTDNLEELKTFEYYKNNAVTLYWDDFKIDEPKKDDTKNDLWRKIGYGVMGGAVLFIVLFILISIAVKKKKDKKLGRK</sequence>
<feature type="transmembrane region" description="Helical" evidence="1">
    <location>
        <begin position="206"/>
        <end position="228"/>
    </location>
</feature>
<dbReference type="EMBL" id="VFSS01000001">
    <property type="protein sequence ID" value="TPE58036.1"/>
    <property type="molecule type" value="Genomic_DNA"/>
</dbReference>
<protein>
    <recommendedName>
        <fullName evidence="5">Variable surface lipoprotein</fullName>
    </recommendedName>
</protein>
<evidence type="ECO:0000313" key="3">
    <source>
        <dbReference type="EMBL" id="TPE58036.1"/>
    </source>
</evidence>
<keyword evidence="2" id="KW-0732">Signal</keyword>
<reference evidence="3 4" key="1">
    <citation type="submission" date="2019-06" db="EMBL/GenBank/DDBJ databases">
        <title>Mycoplasma falconis type strain whole genome sequence.</title>
        <authorList>
            <person name="Spergser J."/>
        </authorList>
    </citation>
    <scope>NUCLEOTIDE SEQUENCE [LARGE SCALE GENOMIC DNA]</scope>
    <source>
        <strain evidence="3 4">ATCC 51372</strain>
    </source>
</reference>
<keyword evidence="1" id="KW-1133">Transmembrane helix</keyword>
<dbReference type="PROSITE" id="PS51257">
    <property type="entry name" value="PROKAR_LIPOPROTEIN"/>
    <property type="match status" value="1"/>
</dbReference>
<feature type="chain" id="PRO_5021308235" description="Variable surface lipoprotein" evidence="2">
    <location>
        <begin position="21"/>
        <end position="239"/>
    </location>
</feature>
<dbReference type="Proteomes" id="UP000319776">
    <property type="component" value="Unassembled WGS sequence"/>
</dbReference>
<comment type="caution">
    <text evidence="3">The sequence shown here is derived from an EMBL/GenBank/DDBJ whole genome shotgun (WGS) entry which is preliminary data.</text>
</comment>
<keyword evidence="1" id="KW-0812">Transmembrane</keyword>
<proteinExistence type="predicted"/>
<evidence type="ECO:0000313" key="4">
    <source>
        <dbReference type="Proteomes" id="UP000319776"/>
    </source>
</evidence>
<dbReference type="RefSeq" id="WP_140781008.1">
    <property type="nucleotide sequence ID" value="NZ_VFSS01000001.1"/>
</dbReference>
<dbReference type="AlphaFoldDB" id="A0A501XC25"/>
<evidence type="ECO:0008006" key="5">
    <source>
        <dbReference type="Google" id="ProtNLM"/>
    </source>
</evidence>
<gene>
    <name evidence="3" type="ORF">FJO69_00285</name>
</gene>